<dbReference type="PANTHER" id="PTHR33383">
    <property type="entry name" value="MEMBRANE PROTEIN INSERTION EFFICIENCY FACTOR-RELATED"/>
    <property type="match status" value="1"/>
</dbReference>
<dbReference type="RefSeq" id="WP_280688469.1">
    <property type="nucleotide sequence ID" value="NZ_JANQDL010000083.1"/>
</dbReference>
<dbReference type="Pfam" id="PF01809">
    <property type="entry name" value="YidD"/>
    <property type="match status" value="1"/>
</dbReference>
<proteinExistence type="inferred from homology"/>
<dbReference type="Proteomes" id="UP001159370">
    <property type="component" value="Unassembled WGS sequence"/>
</dbReference>
<name>A0AA43GZF4_9CYAN</name>
<evidence type="ECO:0000256" key="1">
    <source>
        <dbReference type="HAMAP-Rule" id="MF_00386"/>
    </source>
</evidence>
<accession>A0AA43GZF4</accession>
<gene>
    <name evidence="2" type="primary">yidD</name>
    <name evidence="2" type="ORF">NWP23_12380</name>
</gene>
<dbReference type="AlphaFoldDB" id="A0AA43GZF4"/>
<dbReference type="HAMAP" id="MF_00386">
    <property type="entry name" value="UPF0161_YidD"/>
    <property type="match status" value="1"/>
</dbReference>
<comment type="subcellular location">
    <subcellularLocation>
        <location evidence="1">Cell membrane</location>
        <topology evidence="1">Peripheral membrane protein</topology>
        <orientation evidence="1">Cytoplasmic side</orientation>
    </subcellularLocation>
</comment>
<comment type="similarity">
    <text evidence="1">Belongs to the UPF0161 family.</text>
</comment>
<sequence length="92" mass="10810">MRILLIWLIKGYRMFISPLFPPTCRFQPTCSMYAIQAIERFGVWRGGWMATRRIFRCHPFHPGGYDPVPEVNKPCCDHTLAASQQQKEEKHD</sequence>
<evidence type="ECO:0000313" key="2">
    <source>
        <dbReference type="EMBL" id="MDH6064549.1"/>
    </source>
</evidence>
<comment type="function">
    <text evidence="1">Could be involved in insertion of integral membrane proteins into the membrane.</text>
</comment>
<dbReference type="SMART" id="SM01234">
    <property type="entry name" value="Haemolytic"/>
    <property type="match status" value="1"/>
</dbReference>
<dbReference type="EMBL" id="JANQDL010000083">
    <property type="protein sequence ID" value="MDH6064549.1"/>
    <property type="molecule type" value="Genomic_DNA"/>
</dbReference>
<dbReference type="GO" id="GO:0005886">
    <property type="term" value="C:plasma membrane"/>
    <property type="evidence" value="ECO:0007669"/>
    <property type="project" value="UniProtKB-SubCell"/>
</dbReference>
<protein>
    <recommendedName>
        <fullName evidence="1">Putative membrane protein insertion efficiency factor</fullName>
    </recommendedName>
</protein>
<comment type="caution">
    <text evidence="2">The sequence shown here is derived from an EMBL/GenBank/DDBJ whole genome shotgun (WGS) entry which is preliminary data.</text>
</comment>
<reference evidence="2 3" key="1">
    <citation type="journal article" date="2023" name="J. Phycol.">
        <title>Chrysosporum ovalisporum is synonymous with the true-branching cyanobacterium Umezakia natans (Nostocales/Aphanizomenonaceae).</title>
        <authorList>
            <person name="McGregor G.B."/>
            <person name="Sendall B.C."/>
            <person name="Niiyama Y."/>
            <person name="Tuji A."/>
            <person name="Willis A."/>
        </authorList>
    </citation>
    <scope>NUCLEOTIDE SEQUENCE [LARGE SCALE GENOMIC DNA]</scope>
    <source>
        <strain evidence="2 3">FSS-62</strain>
    </source>
</reference>
<dbReference type="InterPro" id="IPR002696">
    <property type="entry name" value="Membr_insert_effic_factor_YidD"/>
</dbReference>
<organism evidence="2 3">
    <name type="scientific">Umezakia ovalisporum FSS-62</name>
    <dbReference type="NCBI Taxonomy" id="2971776"/>
    <lineage>
        <taxon>Bacteria</taxon>
        <taxon>Bacillati</taxon>
        <taxon>Cyanobacteriota</taxon>
        <taxon>Cyanophyceae</taxon>
        <taxon>Nostocales</taxon>
        <taxon>Nodulariaceae</taxon>
        <taxon>Umezakia</taxon>
    </lineage>
</organism>
<dbReference type="PANTHER" id="PTHR33383:SF1">
    <property type="entry name" value="MEMBRANE PROTEIN INSERTION EFFICIENCY FACTOR-RELATED"/>
    <property type="match status" value="1"/>
</dbReference>
<keyword evidence="1" id="KW-0472">Membrane</keyword>
<keyword evidence="1" id="KW-1003">Cell membrane</keyword>
<dbReference type="NCBIfam" id="TIGR00278">
    <property type="entry name" value="membrane protein insertion efficiency factor YidD"/>
    <property type="match status" value="1"/>
</dbReference>
<evidence type="ECO:0000313" key="3">
    <source>
        <dbReference type="Proteomes" id="UP001159370"/>
    </source>
</evidence>